<sequence length="322" mass="34075">MSQPAIQVFDAQQTAGLTGFAELVRAIREMSLEYAAGRVKCPDRQVLPVPGNEEGGVLLSMPAAAEDILAHKLISLLPGNPGNGLPTIQGTVTVLDSKTGVPLFVLDAPTVTARRTAALSMLGLERFTPRTPGKIVLMGSGTQAVAHVQAINALYPHATIYVAGRALSAGRVQRFCEQFAGLSNALIPVEQSNLPDDFDAVITLTTATEPIYHAPAQVGRLIIAVGAFQPHMCEIAPQTVMGSTCYVDDPVGALHEAGDYIRAKKDWSEVIPLEQALRTEIDFSRPIMFKTVGIGAWDLAAARVACQSLGARALSPTGNGDQ</sequence>
<gene>
    <name evidence="1" type="ORF">GCM10011450_25230</name>
</gene>
<dbReference type="Gene3D" id="3.40.50.720">
    <property type="entry name" value="NAD(P)-binding Rossmann-like Domain"/>
    <property type="match status" value="1"/>
</dbReference>
<dbReference type="InterPro" id="IPR036291">
    <property type="entry name" value="NAD(P)-bd_dom_sf"/>
</dbReference>
<protein>
    <submittedName>
        <fullName evidence="1">Ornithine cyclodeaminase</fullName>
    </submittedName>
</protein>
<dbReference type="InterPro" id="IPR023401">
    <property type="entry name" value="ODC_N"/>
</dbReference>
<dbReference type="InterPro" id="IPR003462">
    <property type="entry name" value="ODC_Mu_crystall"/>
</dbReference>
<dbReference type="AlphaFoldDB" id="A0A918JP36"/>
<reference evidence="1" key="1">
    <citation type="journal article" date="2014" name="Int. J. Syst. Evol. Microbiol.">
        <title>Complete genome sequence of Corynebacterium casei LMG S-19264T (=DSM 44701T), isolated from a smear-ripened cheese.</title>
        <authorList>
            <consortium name="US DOE Joint Genome Institute (JGI-PGF)"/>
            <person name="Walter F."/>
            <person name="Albersmeier A."/>
            <person name="Kalinowski J."/>
            <person name="Ruckert C."/>
        </authorList>
    </citation>
    <scope>NUCLEOTIDE SEQUENCE</scope>
    <source>
        <strain evidence="1">KCTC 23732</strain>
    </source>
</reference>
<comment type="caution">
    <text evidence="1">The sequence shown here is derived from an EMBL/GenBank/DDBJ whole genome shotgun (WGS) entry which is preliminary data.</text>
</comment>
<proteinExistence type="predicted"/>
<name>A0A918JP36_9BURK</name>
<dbReference type="GO" id="GO:0005737">
    <property type="term" value="C:cytoplasm"/>
    <property type="evidence" value="ECO:0007669"/>
    <property type="project" value="TreeGrafter"/>
</dbReference>
<dbReference type="Pfam" id="PF02423">
    <property type="entry name" value="OCD_Mu_crystall"/>
    <property type="match status" value="1"/>
</dbReference>
<evidence type="ECO:0000313" key="1">
    <source>
        <dbReference type="EMBL" id="GGW94307.1"/>
    </source>
</evidence>
<dbReference type="Proteomes" id="UP000608345">
    <property type="component" value="Unassembled WGS sequence"/>
</dbReference>
<dbReference type="PANTHER" id="PTHR13812">
    <property type="entry name" value="KETIMINE REDUCTASE MU-CRYSTALLIN"/>
    <property type="match status" value="1"/>
</dbReference>
<accession>A0A918JP36</accession>
<evidence type="ECO:0000313" key="2">
    <source>
        <dbReference type="Proteomes" id="UP000608345"/>
    </source>
</evidence>
<reference evidence="1" key="2">
    <citation type="submission" date="2020-09" db="EMBL/GenBank/DDBJ databases">
        <authorList>
            <person name="Sun Q."/>
            <person name="Kim S."/>
        </authorList>
    </citation>
    <scope>NUCLEOTIDE SEQUENCE</scope>
    <source>
        <strain evidence="1">KCTC 23732</strain>
    </source>
</reference>
<organism evidence="1 2">
    <name type="scientific">Advenella faeciporci</name>
    <dbReference type="NCBI Taxonomy" id="797535"/>
    <lineage>
        <taxon>Bacteria</taxon>
        <taxon>Pseudomonadati</taxon>
        <taxon>Pseudomonadota</taxon>
        <taxon>Betaproteobacteria</taxon>
        <taxon>Burkholderiales</taxon>
        <taxon>Alcaligenaceae</taxon>
    </lineage>
</organism>
<dbReference type="NCBIfam" id="NF005603">
    <property type="entry name" value="PRK07340.1"/>
    <property type="match status" value="1"/>
</dbReference>
<dbReference type="PIRSF" id="PIRSF001439">
    <property type="entry name" value="CryM"/>
    <property type="match status" value="1"/>
</dbReference>
<dbReference type="RefSeq" id="WP_189385859.1">
    <property type="nucleotide sequence ID" value="NZ_BAABFY010000008.1"/>
</dbReference>
<dbReference type="SUPFAM" id="SSF51735">
    <property type="entry name" value="NAD(P)-binding Rossmann-fold domains"/>
    <property type="match status" value="1"/>
</dbReference>
<dbReference type="EMBL" id="BMYS01000022">
    <property type="protein sequence ID" value="GGW94307.1"/>
    <property type="molecule type" value="Genomic_DNA"/>
</dbReference>
<dbReference type="PANTHER" id="PTHR13812:SF19">
    <property type="entry name" value="KETIMINE REDUCTASE MU-CRYSTALLIN"/>
    <property type="match status" value="1"/>
</dbReference>
<dbReference type="Gene3D" id="3.30.1780.10">
    <property type="entry name" value="ornithine cyclodeaminase, domain 1"/>
    <property type="match status" value="1"/>
</dbReference>
<keyword evidence="2" id="KW-1185">Reference proteome</keyword>